<sequence length="227" mass="25549">MLHPLLHLLYPRTCECCGQDLTRREEVLCLRCASRLPATGFQLLPQNPVERIFWGRVRLQHATAGYYFGRHAPLQRLVHQFKYRGRKDIALYLGRQLGLQLQQSNWWQHITRIVPVPLNLVKQRHRGYNQAALLAAGIAGVLGNPVLPQALARAAAVTTQTRQARPERWENVATAFTLERPQEVMGQHVLLVDDVLTTGATIEACARTVQQAEGVMVSVCSLAYADK</sequence>
<dbReference type="PANTHER" id="PTHR47505">
    <property type="entry name" value="DNA UTILIZATION PROTEIN YHGH"/>
    <property type="match status" value="1"/>
</dbReference>
<dbReference type="PANTHER" id="PTHR47505:SF1">
    <property type="entry name" value="DNA UTILIZATION PROTEIN YHGH"/>
    <property type="match status" value="1"/>
</dbReference>
<protein>
    <submittedName>
        <fullName evidence="3">ComF family protein</fullName>
    </submittedName>
</protein>
<organism evidence="3 4">
    <name type="scientific">Chitinophaga alhagiae</name>
    <dbReference type="NCBI Taxonomy" id="2203219"/>
    <lineage>
        <taxon>Bacteria</taxon>
        <taxon>Pseudomonadati</taxon>
        <taxon>Bacteroidota</taxon>
        <taxon>Chitinophagia</taxon>
        <taxon>Chitinophagales</taxon>
        <taxon>Chitinophagaceae</taxon>
        <taxon>Chitinophaga</taxon>
    </lineage>
</organism>
<dbReference type="CDD" id="cd06223">
    <property type="entry name" value="PRTases_typeI"/>
    <property type="match status" value="1"/>
</dbReference>
<feature type="domain" description="Phosphoribosyltransferase" evidence="2">
    <location>
        <begin position="163"/>
        <end position="221"/>
    </location>
</feature>
<dbReference type="RefSeq" id="WP_119077867.1">
    <property type="nucleotide sequence ID" value="NZ_CP029600.1"/>
</dbReference>
<keyword evidence="4" id="KW-1185">Reference proteome</keyword>
<dbReference type="InterPro" id="IPR029057">
    <property type="entry name" value="PRTase-like"/>
</dbReference>
<accession>A0ABM6WCE7</accession>
<name>A0ABM6WCE7_9BACT</name>
<evidence type="ECO:0000259" key="2">
    <source>
        <dbReference type="Pfam" id="PF00156"/>
    </source>
</evidence>
<comment type="similarity">
    <text evidence="1">Belongs to the ComF/GntX family.</text>
</comment>
<evidence type="ECO:0000313" key="4">
    <source>
        <dbReference type="Proteomes" id="UP000246099"/>
    </source>
</evidence>
<dbReference type="Proteomes" id="UP000246099">
    <property type="component" value="Chromosome"/>
</dbReference>
<proteinExistence type="inferred from homology"/>
<evidence type="ECO:0000313" key="3">
    <source>
        <dbReference type="EMBL" id="AWO01656.1"/>
    </source>
</evidence>
<gene>
    <name evidence="3" type="ORF">DLD77_08080</name>
</gene>
<reference evidence="3 4" key="1">
    <citation type="submission" date="2018-05" db="EMBL/GenBank/DDBJ databases">
        <title>Chitinophaga sp. nov., isolated from rhizosphere soil of Alhagi.</title>
        <authorList>
            <person name="Liu Y."/>
        </authorList>
    </citation>
    <scope>NUCLEOTIDE SEQUENCE [LARGE SCALE GENOMIC DNA]</scope>
    <source>
        <strain evidence="3 4">T22</strain>
    </source>
</reference>
<dbReference type="InterPro" id="IPR051910">
    <property type="entry name" value="ComF/GntX_DNA_util-trans"/>
</dbReference>
<dbReference type="Gene3D" id="3.40.50.2020">
    <property type="match status" value="1"/>
</dbReference>
<dbReference type="InterPro" id="IPR000836">
    <property type="entry name" value="PRTase_dom"/>
</dbReference>
<dbReference type="Pfam" id="PF00156">
    <property type="entry name" value="Pribosyltran"/>
    <property type="match status" value="1"/>
</dbReference>
<dbReference type="SUPFAM" id="SSF53271">
    <property type="entry name" value="PRTase-like"/>
    <property type="match status" value="1"/>
</dbReference>
<evidence type="ECO:0000256" key="1">
    <source>
        <dbReference type="ARBA" id="ARBA00008007"/>
    </source>
</evidence>
<dbReference type="EMBL" id="CP029600">
    <property type="protein sequence ID" value="AWO01656.1"/>
    <property type="molecule type" value="Genomic_DNA"/>
</dbReference>